<sequence length="316" mass="34540">MKRCAPLLSTSLFLLPKSIAEWSALVNRALTIPAKEVPRPQHLSFVDVNTNQTMSRNAGIPPNSESLRKSAVLLLLSGVASPPPSQEFMDMNILLTMRCSKMRTHAGQMALPGGRMDEGETVVQAATRECLEEVGVVEEHYNVLGALKPIWSHPSKSWVTPVVAVAPDVIFPQIRSPDEVESIHYLNVANLLCNSTKTHHEQIRHSTVLGTIRIPCFFASDDPLAAAEGWRSSTTPTVHPGKHGNGALVQVEEDNDRTPVRLDECDGTLVWGLTGAVIAEFIARVATAYNLRVPHSTPKVKLIPSGFLVRDPDRTT</sequence>
<dbReference type="Gene3D" id="3.90.79.10">
    <property type="entry name" value="Nucleoside Triphosphate Pyrophosphohydrolase"/>
    <property type="match status" value="1"/>
</dbReference>
<accession>A0A0S4JMA9</accession>
<dbReference type="SUPFAM" id="SSF55811">
    <property type="entry name" value="Nudix"/>
    <property type="match status" value="1"/>
</dbReference>
<proteinExistence type="predicted"/>
<comment type="cofactor">
    <cofactor evidence="1">
        <name>Mn(2+)</name>
        <dbReference type="ChEBI" id="CHEBI:29035"/>
    </cofactor>
</comment>
<comment type="cofactor">
    <cofactor evidence="2">
        <name>Mg(2+)</name>
        <dbReference type="ChEBI" id="CHEBI:18420"/>
    </cofactor>
</comment>
<keyword evidence="5" id="KW-0460">Magnesium</keyword>
<evidence type="ECO:0000313" key="10">
    <source>
        <dbReference type="Proteomes" id="UP000051952"/>
    </source>
</evidence>
<evidence type="ECO:0000313" key="9">
    <source>
        <dbReference type="EMBL" id="CUG91285.1"/>
    </source>
</evidence>
<name>A0A0S4JMA9_BODSA</name>
<dbReference type="PANTHER" id="PTHR12992">
    <property type="entry name" value="NUDIX HYDROLASE"/>
    <property type="match status" value="1"/>
</dbReference>
<feature type="chain" id="PRO_5006622477" evidence="7">
    <location>
        <begin position="21"/>
        <end position="316"/>
    </location>
</feature>
<keyword evidence="7" id="KW-0732">Signal</keyword>
<dbReference type="InterPro" id="IPR015797">
    <property type="entry name" value="NUDIX_hydrolase-like_dom_sf"/>
</dbReference>
<dbReference type="PANTHER" id="PTHR12992:SF11">
    <property type="entry name" value="MITOCHONDRIAL COENZYME A DIPHOSPHATASE NUDT8"/>
    <property type="match status" value="1"/>
</dbReference>
<gene>
    <name evidence="9" type="ORF">BSAL_31125</name>
</gene>
<dbReference type="VEuPathDB" id="TriTrypDB:BSAL_31125"/>
<dbReference type="Proteomes" id="UP000051952">
    <property type="component" value="Unassembled WGS sequence"/>
</dbReference>
<evidence type="ECO:0000259" key="8">
    <source>
        <dbReference type="PROSITE" id="PS51462"/>
    </source>
</evidence>
<dbReference type="InterPro" id="IPR045121">
    <property type="entry name" value="CoAse"/>
</dbReference>
<evidence type="ECO:0000256" key="6">
    <source>
        <dbReference type="ARBA" id="ARBA00023211"/>
    </source>
</evidence>
<keyword evidence="10" id="KW-1185">Reference proteome</keyword>
<feature type="domain" description="Nudix hydrolase" evidence="8">
    <location>
        <begin position="66"/>
        <end position="209"/>
    </location>
</feature>
<evidence type="ECO:0000256" key="1">
    <source>
        <dbReference type="ARBA" id="ARBA00001936"/>
    </source>
</evidence>
<feature type="signal peptide" evidence="7">
    <location>
        <begin position="1"/>
        <end position="20"/>
    </location>
</feature>
<dbReference type="OrthoDB" id="10262892at2759"/>
<evidence type="ECO:0000256" key="3">
    <source>
        <dbReference type="ARBA" id="ARBA00022723"/>
    </source>
</evidence>
<organism evidence="9 10">
    <name type="scientific">Bodo saltans</name>
    <name type="common">Flagellated protozoan</name>
    <dbReference type="NCBI Taxonomy" id="75058"/>
    <lineage>
        <taxon>Eukaryota</taxon>
        <taxon>Discoba</taxon>
        <taxon>Euglenozoa</taxon>
        <taxon>Kinetoplastea</taxon>
        <taxon>Metakinetoplastina</taxon>
        <taxon>Eubodonida</taxon>
        <taxon>Bodonidae</taxon>
        <taxon>Bodo</taxon>
    </lineage>
</organism>
<keyword evidence="3" id="KW-0479">Metal-binding</keyword>
<reference evidence="10" key="1">
    <citation type="submission" date="2015-09" db="EMBL/GenBank/DDBJ databases">
        <authorList>
            <consortium name="Pathogen Informatics"/>
        </authorList>
    </citation>
    <scope>NUCLEOTIDE SEQUENCE [LARGE SCALE GENOMIC DNA]</scope>
    <source>
        <strain evidence="10">Lake Konstanz</strain>
    </source>
</reference>
<keyword evidence="4 9" id="KW-0378">Hydrolase</keyword>
<evidence type="ECO:0000256" key="5">
    <source>
        <dbReference type="ARBA" id="ARBA00022842"/>
    </source>
</evidence>
<evidence type="ECO:0000256" key="4">
    <source>
        <dbReference type="ARBA" id="ARBA00022801"/>
    </source>
</evidence>
<dbReference type="GO" id="GO:0010945">
    <property type="term" value="F:coenzyme A diphosphatase activity"/>
    <property type="evidence" value="ECO:0007669"/>
    <property type="project" value="InterPro"/>
</dbReference>
<evidence type="ECO:0000256" key="7">
    <source>
        <dbReference type="SAM" id="SignalP"/>
    </source>
</evidence>
<keyword evidence="6" id="KW-0464">Manganese</keyword>
<dbReference type="GO" id="GO:0046872">
    <property type="term" value="F:metal ion binding"/>
    <property type="evidence" value="ECO:0007669"/>
    <property type="project" value="UniProtKB-KW"/>
</dbReference>
<dbReference type="AlphaFoldDB" id="A0A0S4JMA9"/>
<protein>
    <submittedName>
        <fullName evidence="9">NUDIX hydrolase, putative</fullName>
    </submittedName>
</protein>
<dbReference type="Pfam" id="PF00293">
    <property type="entry name" value="NUDIX"/>
    <property type="match status" value="1"/>
</dbReference>
<dbReference type="PROSITE" id="PS51462">
    <property type="entry name" value="NUDIX"/>
    <property type="match status" value="1"/>
</dbReference>
<dbReference type="CDD" id="cd03426">
    <property type="entry name" value="NUDIX_CoAse_Nudt7"/>
    <property type="match status" value="1"/>
</dbReference>
<dbReference type="InterPro" id="IPR000086">
    <property type="entry name" value="NUDIX_hydrolase_dom"/>
</dbReference>
<dbReference type="OMA" id="CITLTKR"/>
<evidence type="ECO:0000256" key="2">
    <source>
        <dbReference type="ARBA" id="ARBA00001946"/>
    </source>
</evidence>
<dbReference type="EMBL" id="CYKH01001902">
    <property type="protein sequence ID" value="CUG91285.1"/>
    <property type="molecule type" value="Genomic_DNA"/>
</dbReference>